<dbReference type="InterPro" id="IPR000792">
    <property type="entry name" value="Tscrpt_reg_LuxR_C"/>
</dbReference>
<dbReference type="SMART" id="SM00421">
    <property type="entry name" value="HTH_LUXR"/>
    <property type="match status" value="1"/>
</dbReference>
<dbReference type="Proteomes" id="UP001596512">
    <property type="component" value="Unassembled WGS sequence"/>
</dbReference>
<keyword evidence="3" id="KW-1185">Reference proteome</keyword>
<comment type="caution">
    <text evidence="2">The sequence shown here is derived from an EMBL/GenBank/DDBJ whole genome shotgun (WGS) entry which is preliminary data.</text>
</comment>
<organism evidence="2 3">
    <name type="scientific">Actinokineospora soli</name>
    <dbReference type="NCBI Taxonomy" id="1048753"/>
    <lineage>
        <taxon>Bacteria</taxon>
        <taxon>Bacillati</taxon>
        <taxon>Actinomycetota</taxon>
        <taxon>Actinomycetes</taxon>
        <taxon>Pseudonocardiales</taxon>
        <taxon>Pseudonocardiaceae</taxon>
        <taxon>Actinokineospora</taxon>
    </lineage>
</organism>
<dbReference type="PANTHER" id="PTHR47691:SF3">
    <property type="entry name" value="HTH-TYPE TRANSCRIPTIONAL REGULATOR RV0890C-RELATED"/>
    <property type="match status" value="1"/>
</dbReference>
<proteinExistence type="predicted"/>
<reference evidence="3" key="1">
    <citation type="journal article" date="2019" name="Int. J. Syst. Evol. Microbiol.">
        <title>The Global Catalogue of Microorganisms (GCM) 10K type strain sequencing project: providing services to taxonomists for standard genome sequencing and annotation.</title>
        <authorList>
            <consortium name="The Broad Institute Genomics Platform"/>
            <consortium name="The Broad Institute Genome Sequencing Center for Infectious Disease"/>
            <person name="Wu L."/>
            <person name="Ma J."/>
        </authorList>
    </citation>
    <scope>NUCLEOTIDE SEQUENCE [LARGE SCALE GENOMIC DNA]</scope>
    <source>
        <strain evidence="3">JCM 17695</strain>
    </source>
</reference>
<dbReference type="Gene3D" id="1.10.10.10">
    <property type="entry name" value="Winged helix-like DNA-binding domain superfamily/Winged helix DNA-binding domain"/>
    <property type="match status" value="1"/>
</dbReference>
<evidence type="ECO:0000259" key="1">
    <source>
        <dbReference type="PROSITE" id="PS50043"/>
    </source>
</evidence>
<evidence type="ECO:0000313" key="3">
    <source>
        <dbReference type="Proteomes" id="UP001596512"/>
    </source>
</evidence>
<evidence type="ECO:0000313" key="2">
    <source>
        <dbReference type="EMBL" id="MFC7614353.1"/>
    </source>
</evidence>
<dbReference type="EMBL" id="JBHTEY010000004">
    <property type="protein sequence ID" value="MFC7614353.1"/>
    <property type="molecule type" value="Genomic_DNA"/>
</dbReference>
<dbReference type="SUPFAM" id="SSF52540">
    <property type="entry name" value="P-loop containing nucleoside triphosphate hydrolases"/>
    <property type="match status" value="1"/>
</dbReference>
<dbReference type="InterPro" id="IPR036388">
    <property type="entry name" value="WH-like_DNA-bd_sf"/>
</dbReference>
<protein>
    <submittedName>
        <fullName evidence="2">LuxR C-terminal-related transcriptional regulator</fullName>
    </submittedName>
</protein>
<dbReference type="Pfam" id="PF00196">
    <property type="entry name" value="GerE"/>
    <property type="match status" value="1"/>
</dbReference>
<sequence>MGQDGPVVAQAGISTREAEVLSLLGEHLSNAEIAARLFISVRTVETHVSSLLRKLGAADRRALAHLATEWSRVARGGAPAPALPSPVTSFVGRAEERAALAEAVTSHRQVSAVGPGGVGKTRLALAVAADTAGEFADGVWFADLAPVTDPAMVGAAVASAVGVGEKPDRGLDESVIAALSDRRALLVLDNCEHVRDGVAPSWSGCSAPAPR</sequence>
<feature type="domain" description="HTH luxR-type" evidence="1">
    <location>
        <begin position="6"/>
        <end position="71"/>
    </location>
</feature>
<dbReference type="CDD" id="cd06170">
    <property type="entry name" value="LuxR_C_like"/>
    <property type="match status" value="1"/>
</dbReference>
<dbReference type="InterPro" id="IPR027417">
    <property type="entry name" value="P-loop_NTPase"/>
</dbReference>
<name>A0ABW2TNH2_9PSEU</name>
<gene>
    <name evidence="2" type="ORF">ACFQV2_13300</name>
</gene>
<dbReference type="PRINTS" id="PR00038">
    <property type="entry name" value="HTHLUXR"/>
</dbReference>
<dbReference type="Gene3D" id="3.40.50.300">
    <property type="entry name" value="P-loop containing nucleotide triphosphate hydrolases"/>
    <property type="match status" value="1"/>
</dbReference>
<dbReference type="PROSITE" id="PS50043">
    <property type="entry name" value="HTH_LUXR_2"/>
    <property type="match status" value="1"/>
</dbReference>
<dbReference type="InterPro" id="IPR016032">
    <property type="entry name" value="Sig_transdc_resp-reg_C-effctor"/>
</dbReference>
<dbReference type="SUPFAM" id="SSF46894">
    <property type="entry name" value="C-terminal effector domain of the bipartite response regulators"/>
    <property type="match status" value="1"/>
</dbReference>
<dbReference type="PANTHER" id="PTHR47691">
    <property type="entry name" value="REGULATOR-RELATED"/>
    <property type="match status" value="1"/>
</dbReference>
<accession>A0ABW2TNH2</accession>